<accession>A0ABP3CBL2</accession>
<dbReference type="RefSeq" id="WP_339393916.1">
    <property type="nucleotide sequence ID" value="NZ_BAAAAF010000021.1"/>
</dbReference>
<dbReference type="Proteomes" id="UP001498238">
    <property type="component" value="Unassembled WGS sequence"/>
</dbReference>
<organism evidence="1 2">
    <name type="scientific">Brevibacterium metallidurans</name>
    <dbReference type="NCBI Taxonomy" id="1482676"/>
    <lineage>
        <taxon>Bacteria</taxon>
        <taxon>Bacillati</taxon>
        <taxon>Actinomycetota</taxon>
        <taxon>Actinomycetes</taxon>
        <taxon>Micrococcales</taxon>
        <taxon>Brevibacteriaceae</taxon>
        <taxon>Brevibacterium</taxon>
    </lineage>
</organism>
<gene>
    <name evidence="1" type="ORF">NCCP602_32500</name>
</gene>
<reference evidence="1 2" key="1">
    <citation type="submission" date="2024-01" db="EMBL/GenBank/DDBJ databases">
        <title>Characterization of antibiotic resistant novel bacterial strains and their environmental applications.</title>
        <authorList>
            <person name="Manzoor S."/>
            <person name="Abbas S."/>
            <person name="Arshad M."/>
            <person name="Ahmed I."/>
        </authorList>
    </citation>
    <scope>NUCLEOTIDE SEQUENCE [LARGE SCALE GENOMIC DNA]</scope>
    <source>
        <strain evidence="1 2">NCCP-602</strain>
    </source>
</reference>
<dbReference type="EMBL" id="BAAAAF010000021">
    <property type="protein sequence ID" value="GAA0037288.1"/>
    <property type="molecule type" value="Genomic_DNA"/>
</dbReference>
<protein>
    <submittedName>
        <fullName evidence="1">Uncharacterized protein</fullName>
    </submittedName>
</protein>
<evidence type="ECO:0000313" key="1">
    <source>
        <dbReference type="EMBL" id="GAA0037288.1"/>
    </source>
</evidence>
<keyword evidence="2" id="KW-1185">Reference proteome</keyword>
<evidence type="ECO:0000313" key="2">
    <source>
        <dbReference type="Proteomes" id="UP001498238"/>
    </source>
</evidence>
<sequence>MVVSLMFRLPDSVRPVRPVLKVAKDIIHKDFILKVTFVGSNAETHRDNVPIGLMWSTSFECPFVYLPDALAQSNLFLPEFLPPSGTRSAVLSIAPWTSAAPEADSTFSEMVLETTVVDRPTVIIGEEA</sequence>
<proteinExistence type="predicted"/>
<name>A0ABP3CBL2_9MICO</name>
<comment type="caution">
    <text evidence="1">The sequence shown here is derived from an EMBL/GenBank/DDBJ whole genome shotgun (WGS) entry which is preliminary data.</text>
</comment>